<reference evidence="14" key="1">
    <citation type="submission" date="2022-03" db="EMBL/GenBank/DDBJ databases">
        <title>Pseudomonas marianensis sp. nov., a marine bacterium isolated from deep-sea sediments of the Mariana Trench.</title>
        <authorList>
            <person name="Wei Y."/>
        </authorList>
    </citation>
    <scope>NUCLEOTIDE SEQUENCE</scope>
    <source>
        <strain evidence="14">PS1</strain>
    </source>
</reference>
<evidence type="ECO:0000256" key="2">
    <source>
        <dbReference type="ARBA" id="ARBA00022448"/>
    </source>
</evidence>
<dbReference type="Pfam" id="PF00060">
    <property type="entry name" value="Lig_chan"/>
    <property type="match status" value="1"/>
</dbReference>
<dbReference type="GO" id="GO:0015276">
    <property type="term" value="F:ligand-gated monoatomic ion channel activity"/>
    <property type="evidence" value="ECO:0007669"/>
    <property type="project" value="InterPro"/>
</dbReference>
<dbReference type="PRINTS" id="PR00169">
    <property type="entry name" value="KCHANNEL"/>
</dbReference>
<dbReference type="GO" id="GO:0016020">
    <property type="term" value="C:membrane"/>
    <property type="evidence" value="ECO:0007669"/>
    <property type="project" value="UniProtKB-SubCell"/>
</dbReference>
<dbReference type="AlphaFoldDB" id="A0A9X1W424"/>
<keyword evidence="6 10" id="KW-0472">Membrane</keyword>
<dbReference type="PANTHER" id="PTHR18966">
    <property type="entry name" value="IONOTROPIC GLUTAMATE RECEPTOR"/>
    <property type="match status" value="1"/>
</dbReference>
<keyword evidence="9" id="KW-0407">Ion channel</keyword>
<feature type="chain" id="PRO_5040726060" evidence="11">
    <location>
        <begin position="20"/>
        <end position="353"/>
    </location>
</feature>
<comment type="caution">
    <text evidence="14">The sequence shown here is derived from an EMBL/GenBank/DDBJ whole genome shotgun (WGS) entry which is preliminary data.</text>
</comment>
<comment type="subcellular location">
    <subcellularLocation>
        <location evidence="1">Membrane</location>
        <topology evidence="1">Multi-pass membrane protein</topology>
    </subcellularLocation>
</comment>
<evidence type="ECO:0000256" key="7">
    <source>
        <dbReference type="ARBA" id="ARBA00023170"/>
    </source>
</evidence>
<name>A0A9X1W424_9GAMM</name>
<evidence type="ECO:0000313" key="15">
    <source>
        <dbReference type="Proteomes" id="UP001139682"/>
    </source>
</evidence>
<dbReference type="InterPro" id="IPR001638">
    <property type="entry name" value="Solute-binding_3/MltF_N"/>
</dbReference>
<keyword evidence="15" id="KW-1185">Reference proteome</keyword>
<dbReference type="Gene3D" id="3.40.190.10">
    <property type="entry name" value="Periplasmic binding protein-like II"/>
    <property type="match status" value="2"/>
</dbReference>
<organism evidence="14 15">
    <name type="scientific">Stutzerimonas marianensis</name>
    <dbReference type="NCBI Taxonomy" id="2929513"/>
    <lineage>
        <taxon>Bacteria</taxon>
        <taxon>Pseudomonadati</taxon>
        <taxon>Pseudomonadota</taxon>
        <taxon>Gammaproteobacteria</taxon>
        <taxon>Pseudomonadales</taxon>
        <taxon>Pseudomonadaceae</taxon>
        <taxon>Stutzerimonas</taxon>
    </lineage>
</organism>
<gene>
    <name evidence="14" type="ORF">MST27_15775</name>
</gene>
<accession>A0A9X1W424</accession>
<evidence type="ECO:0000259" key="13">
    <source>
        <dbReference type="SMART" id="SM00079"/>
    </source>
</evidence>
<dbReference type="SUPFAM" id="SSF81324">
    <property type="entry name" value="Voltage-gated potassium channels"/>
    <property type="match status" value="1"/>
</dbReference>
<dbReference type="Pfam" id="PF00497">
    <property type="entry name" value="SBP_bac_3"/>
    <property type="match status" value="1"/>
</dbReference>
<sequence length="353" mass="38693">MARMLIGLIFSLLSSPLLAQPAPEVLRVGITEVPPFVIQEPDGRWSGISLELWQQAAERNGYRYELQPLPFDQLLPGLQNGQLDIAVGALTMTAEREALIDLTHPFYRTGLAIGVPAQPDNGWAALRALMSWQSLSLIIGLAALLLIVGTVLWLFERRHNRTQFGDSSLQGMGNGFWWAAVTMTTVGYGDKSPVTFGGRLVAIIWMFAALVMVSTFTAAVTTTLTVGNLQGGLEGPDDLRRAHVATVEGTVSERYLDEQRIRASRYPDLSQAMRAVQSGEAEAVVYDLPILQYRNGELNHGGLRVLPGTFENQSYAFAVPSHSPLREPVSQAILEITAGPAWQQLLERYLGKP</sequence>
<dbReference type="Proteomes" id="UP001139682">
    <property type="component" value="Unassembled WGS sequence"/>
</dbReference>
<evidence type="ECO:0000256" key="11">
    <source>
        <dbReference type="SAM" id="SignalP"/>
    </source>
</evidence>
<keyword evidence="5" id="KW-0406">Ion transport</keyword>
<dbReference type="EMBL" id="JALGRD010000008">
    <property type="protein sequence ID" value="MCJ0974831.1"/>
    <property type="molecule type" value="Genomic_DNA"/>
</dbReference>
<evidence type="ECO:0000256" key="10">
    <source>
        <dbReference type="SAM" id="Phobius"/>
    </source>
</evidence>
<evidence type="ECO:0000256" key="5">
    <source>
        <dbReference type="ARBA" id="ARBA00023065"/>
    </source>
</evidence>
<keyword evidence="8" id="KW-0325">Glycoprotein</keyword>
<dbReference type="InterPro" id="IPR015683">
    <property type="entry name" value="Ionotropic_Glu_rcpt"/>
</dbReference>
<feature type="signal peptide" evidence="11">
    <location>
        <begin position="1"/>
        <end position="19"/>
    </location>
</feature>
<evidence type="ECO:0000256" key="9">
    <source>
        <dbReference type="ARBA" id="ARBA00023303"/>
    </source>
</evidence>
<keyword evidence="3 10" id="KW-0812">Transmembrane</keyword>
<dbReference type="InterPro" id="IPR001320">
    <property type="entry name" value="Iontro_rcpt_C"/>
</dbReference>
<evidence type="ECO:0000256" key="4">
    <source>
        <dbReference type="ARBA" id="ARBA00022989"/>
    </source>
</evidence>
<dbReference type="RefSeq" id="WP_243606889.1">
    <property type="nucleotide sequence ID" value="NZ_JALGRD010000008.1"/>
</dbReference>
<feature type="transmembrane region" description="Helical" evidence="10">
    <location>
        <begin position="200"/>
        <end position="220"/>
    </location>
</feature>
<feature type="transmembrane region" description="Helical" evidence="10">
    <location>
        <begin position="135"/>
        <end position="155"/>
    </location>
</feature>
<dbReference type="Gene3D" id="1.20.5.110">
    <property type="match status" value="1"/>
</dbReference>
<keyword evidence="7" id="KW-0675">Receptor</keyword>
<dbReference type="SUPFAM" id="SSF53850">
    <property type="entry name" value="Periplasmic binding protein-like II"/>
    <property type="match status" value="1"/>
</dbReference>
<evidence type="ECO:0000256" key="6">
    <source>
        <dbReference type="ARBA" id="ARBA00023136"/>
    </source>
</evidence>
<feature type="domain" description="Ionotropic glutamate receptor C-terminal" evidence="13">
    <location>
        <begin position="25"/>
        <end position="352"/>
    </location>
</feature>
<evidence type="ECO:0000259" key="12">
    <source>
        <dbReference type="SMART" id="SM00062"/>
    </source>
</evidence>
<dbReference type="Gene3D" id="1.10.287.70">
    <property type="match status" value="1"/>
</dbReference>
<keyword evidence="11" id="KW-0732">Signal</keyword>
<evidence type="ECO:0000256" key="3">
    <source>
        <dbReference type="ARBA" id="ARBA00022692"/>
    </source>
</evidence>
<evidence type="ECO:0000256" key="8">
    <source>
        <dbReference type="ARBA" id="ARBA00023180"/>
    </source>
</evidence>
<evidence type="ECO:0000313" key="14">
    <source>
        <dbReference type="EMBL" id="MCJ0974831.1"/>
    </source>
</evidence>
<keyword evidence="4 10" id="KW-1133">Transmembrane helix</keyword>
<feature type="domain" description="Solute-binding protein family 3/N-terminal" evidence="12">
    <location>
        <begin position="25"/>
        <end position="353"/>
    </location>
</feature>
<evidence type="ECO:0000256" key="1">
    <source>
        <dbReference type="ARBA" id="ARBA00004141"/>
    </source>
</evidence>
<proteinExistence type="predicted"/>
<dbReference type="SMART" id="SM00079">
    <property type="entry name" value="PBPe"/>
    <property type="match status" value="1"/>
</dbReference>
<keyword evidence="2" id="KW-0813">Transport</keyword>
<protein>
    <submittedName>
        <fullName evidence="14">Transporter substrate-binding domain-containing protein</fullName>
    </submittedName>
</protein>
<dbReference type="SMART" id="SM00062">
    <property type="entry name" value="PBPb"/>
    <property type="match status" value="1"/>
</dbReference>